<keyword evidence="1" id="KW-0813">Transport</keyword>
<dbReference type="EMBL" id="OZ021740">
    <property type="protein sequence ID" value="CAK9324967.1"/>
    <property type="molecule type" value="Genomic_DNA"/>
</dbReference>
<evidence type="ECO:0000256" key="2">
    <source>
        <dbReference type="ARBA" id="ARBA00023121"/>
    </source>
</evidence>
<evidence type="ECO:0008006" key="6">
    <source>
        <dbReference type="Google" id="ProtNLM"/>
    </source>
</evidence>
<reference evidence="4 5" key="1">
    <citation type="submission" date="2024-03" db="EMBL/GenBank/DDBJ databases">
        <authorList>
            <person name="Gkanogiannis A."/>
            <person name="Becerra Lopez-Lavalle L."/>
        </authorList>
    </citation>
    <scope>NUCLEOTIDE SEQUENCE [LARGE SCALE GENOMIC DNA]</scope>
</reference>
<gene>
    <name evidence="4" type="ORF">CITCOLO1_LOCUS17217</name>
</gene>
<dbReference type="Gene3D" id="1.10.110.10">
    <property type="entry name" value="Plant lipid-transfer and hydrophobic proteins"/>
    <property type="match status" value="1"/>
</dbReference>
<keyword evidence="3" id="KW-0732">Signal</keyword>
<organism evidence="4 5">
    <name type="scientific">Citrullus colocynthis</name>
    <name type="common">colocynth</name>
    <dbReference type="NCBI Taxonomy" id="252529"/>
    <lineage>
        <taxon>Eukaryota</taxon>
        <taxon>Viridiplantae</taxon>
        <taxon>Streptophyta</taxon>
        <taxon>Embryophyta</taxon>
        <taxon>Tracheophyta</taxon>
        <taxon>Spermatophyta</taxon>
        <taxon>Magnoliopsida</taxon>
        <taxon>eudicotyledons</taxon>
        <taxon>Gunneridae</taxon>
        <taxon>Pentapetalae</taxon>
        <taxon>rosids</taxon>
        <taxon>fabids</taxon>
        <taxon>Cucurbitales</taxon>
        <taxon>Cucurbitaceae</taxon>
        <taxon>Benincaseae</taxon>
        <taxon>Citrullus</taxon>
    </lineage>
</organism>
<feature type="signal peptide" evidence="3">
    <location>
        <begin position="1"/>
        <end position="30"/>
    </location>
</feature>
<evidence type="ECO:0000313" key="5">
    <source>
        <dbReference type="Proteomes" id="UP001642487"/>
    </source>
</evidence>
<keyword evidence="2" id="KW-0446">Lipid-binding</keyword>
<dbReference type="PANTHER" id="PTHR33214">
    <property type="entry name" value="BIFUNCTIONAL INHIBITOR/LIPID-TRANSFER PROTEIN/SEED STORAGE 2S ALBUMIN SUPERFAMILY PROTEIN"/>
    <property type="match status" value="1"/>
</dbReference>
<protein>
    <recommendedName>
        <fullName evidence="6">Bifunctional inhibitor/plant lipid transfer protein/seed storage helical domain-containing protein</fullName>
    </recommendedName>
</protein>
<evidence type="ECO:0000256" key="3">
    <source>
        <dbReference type="SAM" id="SignalP"/>
    </source>
</evidence>
<evidence type="ECO:0000313" key="4">
    <source>
        <dbReference type="EMBL" id="CAK9324967.1"/>
    </source>
</evidence>
<sequence>MKRLSITSLCVVVAAVATMALLAGARLADAVDCSPSELSPCLEAIRSSSVMPSSTCCVKMEEQAPCLCQYAKIPEWKPFISGGQRVAAACSVNLPELMENCLVISNSESLVANQLVLPFWQQNSLLYFHHERKHFCR</sequence>
<dbReference type="SUPFAM" id="SSF47699">
    <property type="entry name" value="Bifunctional inhibitor/lipid-transfer protein/seed storage 2S albumin"/>
    <property type="match status" value="1"/>
</dbReference>
<proteinExistence type="predicted"/>
<dbReference type="Proteomes" id="UP001642487">
    <property type="component" value="Chromosome 6"/>
</dbReference>
<keyword evidence="5" id="KW-1185">Reference proteome</keyword>
<dbReference type="InterPro" id="IPR036312">
    <property type="entry name" value="Bifun_inhib/LTP/seed_sf"/>
</dbReference>
<feature type="chain" id="PRO_5045119853" description="Bifunctional inhibitor/plant lipid transfer protein/seed storage helical domain-containing protein" evidence="3">
    <location>
        <begin position="31"/>
        <end position="137"/>
    </location>
</feature>
<dbReference type="PANTHER" id="PTHR33214:SF84">
    <property type="entry name" value="BIFUNCTIONAL INHIBITOR_PLANT LIPID TRANSFER PROTEIN_SEED STORAGE HELICAL DOMAIN-CONTAINING PROTEIN"/>
    <property type="match status" value="1"/>
</dbReference>
<evidence type="ECO:0000256" key="1">
    <source>
        <dbReference type="ARBA" id="ARBA00022448"/>
    </source>
</evidence>
<accession>A0ABP0Z2U3</accession>
<dbReference type="InterPro" id="IPR033872">
    <property type="entry name" value="nsLTP2"/>
</dbReference>
<name>A0ABP0Z2U3_9ROSI</name>